<dbReference type="Gene3D" id="3.40.50.720">
    <property type="entry name" value="NAD(P)-binding Rossmann-like Domain"/>
    <property type="match status" value="1"/>
</dbReference>
<name>A0ABY9DSZ3_VITVI</name>
<dbReference type="PANTHER" id="PTHR10366:SF564">
    <property type="entry name" value="STEROL-4-ALPHA-CARBOXYLATE 3-DEHYDROGENASE, DECARBOXYLATING"/>
    <property type="match status" value="1"/>
</dbReference>
<evidence type="ECO:0000256" key="1">
    <source>
        <dbReference type="ARBA" id="ARBA00022857"/>
    </source>
</evidence>
<sequence length="142" mass="15795">MACYETPPARLRGSGHCPRWQELEEGAAFAGLAKCRDVVITMEGFDEAIQGCTGVFHLATPMDFESKDPENEVIRPTINGMLGIMKSCAKAKTVCRLVFTSSAGTVCMQQHKQSAYDERCWSDVEFCMATKMTGWMYFVSKT</sequence>
<protein>
    <recommendedName>
        <fullName evidence="3">3-beta hydroxysteroid dehydrogenase/isomerase domain-containing protein</fullName>
    </recommendedName>
</protein>
<keyword evidence="2" id="KW-0560">Oxidoreductase</keyword>
<dbReference type="Proteomes" id="UP001227230">
    <property type="component" value="Chromosome 18"/>
</dbReference>
<dbReference type="EMBL" id="CP126665">
    <property type="protein sequence ID" value="WKA10164.1"/>
    <property type="molecule type" value="Genomic_DNA"/>
</dbReference>
<dbReference type="Pfam" id="PF01073">
    <property type="entry name" value="3Beta_HSD"/>
    <property type="match status" value="1"/>
</dbReference>
<proteinExistence type="predicted"/>
<dbReference type="PANTHER" id="PTHR10366">
    <property type="entry name" value="NAD DEPENDENT EPIMERASE/DEHYDRATASE"/>
    <property type="match status" value="1"/>
</dbReference>
<dbReference type="InterPro" id="IPR002225">
    <property type="entry name" value="3Beta_OHSteriod_DH/Estase"/>
</dbReference>
<evidence type="ECO:0000313" key="4">
    <source>
        <dbReference type="EMBL" id="WKA10164.1"/>
    </source>
</evidence>
<evidence type="ECO:0000259" key="3">
    <source>
        <dbReference type="Pfam" id="PF01073"/>
    </source>
</evidence>
<organism evidence="4 5">
    <name type="scientific">Vitis vinifera</name>
    <name type="common">Grape</name>
    <dbReference type="NCBI Taxonomy" id="29760"/>
    <lineage>
        <taxon>Eukaryota</taxon>
        <taxon>Viridiplantae</taxon>
        <taxon>Streptophyta</taxon>
        <taxon>Embryophyta</taxon>
        <taxon>Tracheophyta</taxon>
        <taxon>Spermatophyta</taxon>
        <taxon>Magnoliopsida</taxon>
        <taxon>eudicotyledons</taxon>
        <taxon>Gunneridae</taxon>
        <taxon>Pentapetalae</taxon>
        <taxon>rosids</taxon>
        <taxon>Vitales</taxon>
        <taxon>Vitaceae</taxon>
        <taxon>Viteae</taxon>
        <taxon>Vitis</taxon>
    </lineage>
</organism>
<dbReference type="InterPro" id="IPR036291">
    <property type="entry name" value="NAD(P)-bd_dom_sf"/>
</dbReference>
<evidence type="ECO:0000256" key="2">
    <source>
        <dbReference type="ARBA" id="ARBA00023002"/>
    </source>
</evidence>
<evidence type="ECO:0000313" key="5">
    <source>
        <dbReference type="Proteomes" id="UP001227230"/>
    </source>
</evidence>
<gene>
    <name evidence="4" type="ORF">VitviT2T_027751</name>
</gene>
<dbReference type="InterPro" id="IPR050425">
    <property type="entry name" value="NAD(P)_dehydrat-like"/>
</dbReference>
<accession>A0ABY9DSZ3</accession>
<reference evidence="4 5" key="1">
    <citation type="journal article" date="2023" name="Hortic Res">
        <title>The complete reference genome for grapevine (Vitis vinifera L.) genetics and breeding.</title>
        <authorList>
            <person name="Shi X."/>
            <person name="Cao S."/>
            <person name="Wang X."/>
            <person name="Huang S."/>
            <person name="Wang Y."/>
            <person name="Liu Z."/>
            <person name="Liu W."/>
            <person name="Leng X."/>
            <person name="Peng Y."/>
            <person name="Wang N."/>
            <person name="Wang Y."/>
            <person name="Ma Z."/>
            <person name="Xu X."/>
            <person name="Zhang F."/>
            <person name="Xue H."/>
            <person name="Zhong H."/>
            <person name="Wang Y."/>
            <person name="Zhang K."/>
            <person name="Velt A."/>
            <person name="Avia K."/>
            <person name="Holtgrawe D."/>
            <person name="Grimplet J."/>
            <person name="Matus J.T."/>
            <person name="Ware D."/>
            <person name="Wu X."/>
            <person name="Wang H."/>
            <person name="Liu C."/>
            <person name="Fang Y."/>
            <person name="Rustenholz C."/>
            <person name="Cheng Z."/>
            <person name="Xiao H."/>
            <person name="Zhou Y."/>
        </authorList>
    </citation>
    <scope>NUCLEOTIDE SEQUENCE [LARGE SCALE GENOMIC DNA]</scope>
    <source>
        <strain evidence="5">cv. Pinot noir / PN40024</strain>
        <tissue evidence="4">Leaf</tissue>
    </source>
</reference>
<dbReference type="SUPFAM" id="SSF51735">
    <property type="entry name" value="NAD(P)-binding Rossmann-fold domains"/>
    <property type="match status" value="1"/>
</dbReference>
<keyword evidence="1" id="KW-0521">NADP</keyword>
<keyword evidence="5" id="KW-1185">Reference proteome</keyword>
<feature type="domain" description="3-beta hydroxysteroid dehydrogenase/isomerase" evidence="3">
    <location>
        <begin position="41"/>
        <end position="116"/>
    </location>
</feature>